<dbReference type="RefSeq" id="WP_114593107.1">
    <property type="nucleotide sequence ID" value="NZ_CP031165.1"/>
</dbReference>
<name>A0A346Y2X0_9ACTN</name>
<feature type="domain" description="Amine oxidase" evidence="2">
    <location>
        <begin position="138"/>
        <end position="370"/>
    </location>
</feature>
<dbReference type="Gene3D" id="3.50.50.60">
    <property type="entry name" value="FAD/NAD(P)-binding domain"/>
    <property type="match status" value="1"/>
</dbReference>
<evidence type="ECO:0000259" key="2">
    <source>
        <dbReference type="Pfam" id="PF01593"/>
    </source>
</evidence>
<protein>
    <submittedName>
        <fullName evidence="3">Amine oxidase, flavin-containing</fullName>
    </submittedName>
</protein>
<reference evidence="3 4" key="1">
    <citation type="submission" date="2018-09" db="EMBL/GenBank/DDBJ databases">
        <title>Complete genome sequence of Euzebya sp. DY32-46 isolated from seawater of Pacific Ocean.</title>
        <authorList>
            <person name="Xu L."/>
            <person name="Wu Y.-H."/>
            <person name="Xu X.-W."/>
        </authorList>
    </citation>
    <scope>NUCLEOTIDE SEQUENCE [LARGE SCALE GENOMIC DNA]</scope>
    <source>
        <strain evidence="3 4">DY32-46</strain>
    </source>
</reference>
<organism evidence="3 4">
    <name type="scientific">Euzebya pacifica</name>
    <dbReference type="NCBI Taxonomy" id="1608957"/>
    <lineage>
        <taxon>Bacteria</taxon>
        <taxon>Bacillati</taxon>
        <taxon>Actinomycetota</taxon>
        <taxon>Nitriliruptoria</taxon>
        <taxon>Euzebyales</taxon>
    </lineage>
</organism>
<dbReference type="Pfam" id="PF01593">
    <property type="entry name" value="Amino_oxidase"/>
    <property type="match status" value="1"/>
</dbReference>
<dbReference type="AlphaFoldDB" id="A0A346Y2X0"/>
<dbReference type="OrthoDB" id="5792777at2"/>
<proteinExistence type="predicted"/>
<accession>A0A346Y2X0</accession>
<evidence type="ECO:0000313" key="3">
    <source>
        <dbReference type="EMBL" id="AXV08817.1"/>
    </source>
</evidence>
<dbReference type="Pfam" id="PF13450">
    <property type="entry name" value="NAD_binding_8"/>
    <property type="match status" value="1"/>
</dbReference>
<sequence length="375" mass="38184">MTPPTSPSQSSATPTSATASAVRSGPGDGTTDRADVVVVGAGVSGLVAARRLVDAGLRVVVLDKGRSPGGRLATRRLDDTGDAVADHGAQFFTVRSDAFAELVDSWPVEVWHHGAATARSILDDPTTVEEGGDGHPRYCAPEGMNRIARHLARGLDVRTDVRVVRVHEGGPWSGGRWGVVAADGTVWAADGVLLTAPVPQVAALLDAPLPDDVAAVAYDPRLCLMATLDGPSGLPEAGAVQFSDGPANHLADNASKGVSRRPTITLHLTGPASAERWDVDDAAIAAELLDMVRPWLSAEVVASQVKRWRYATPTTPHADRAVRIVEPAGVGSTGPGSAGVGSAGGVVVAGDAFGGPKVEGAALSGLAAAALFGVS</sequence>
<evidence type="ECO:0000256" key="1">
    <source>
        <dbReference type="SAM" id="MobiDB-lite"/>
    </source>
</evidence>
<dbReference type="EMBL" id="CP031165">
    <property type="protein sequence ID" value="AXV08817.1"/>
    <property type="molecule type" value="Genomic_DNA"/>
</dbReference>
<dbReference type="PANTHER" id="PTHR16128">
    <property type="entry name" value="FAD/NAD(P)-BINDING OXIDOREDUCTASE FAMILY PROTEIN"/>
    <property type="match status" value="1"/>
</dbReference>
<evidence type="ECO:0000313" key="4">
    <source>
        <dbReference type="Proteomes" id="UP000264006"/>
    </source>
</evidence>
<dbReference type="GO" id="GO:0016491">
    <property type="term" value="F:oxidoreductase activity"/>
    <property type="evidence" value="ECO:0007669"/>
    <property type="project" value="InterPro"/>
</dbReference>
<dbReference type="PANTHER" id="PTHR16128:SF5">
    <property type="entry name" value="FAD_NAD(P)-BINDING OXIDOREDUCTASE FAMILY PROTEIN"/>
    <property type="match status" value="1"/>
</dbReference>
<dbReference type="KEGG" id="euz:DVS28_a4150"/>
<dbReference type="InterPro" id="IPR036188">
    <property type="entry name" value="FAD/NAD-bd_sf"/>
</dbReference>
<keyword evidence="4" id="KW-1185">Reference proteome</keyword>
<feature type="region of interest" description="Disordered" evidence="1">
    <location>
        <begin position="1"/>
        <end position="33"/>
    </location>
</feature>
<dbReference type="SUPFAM" id="SSF51905">
    <property type="entry name" value="FAD/NAD(P)-binding domain"/>
    <property type="match status" value="1"/>
</dbReference>
<feature type="compositionally biased region" description="Low complexity" evidence="1">
    <location>
        <begin position="7"/>
        <end position="21"/>
    </location>
</feature>
<gene>
    <name evidence="3" type="ORF">DVS28_a4150</name>
</gene>
<dbReference type="Gene3D" id="3.90.660.10">
    <property type="match status" value="1"/>
</dbReference>
<dbReference type="InterPro" id="IPR002937">
    <property type="entry name" value="Amino_oxidase"/>
</dbReference>
<dbReference type="Proteomes" id="UP000264006">
    <property type="component" value="Chromosome"/>
</dbReference>